<dbReference type="RefSeq" id="WP_088845195.1">
    <property type="nucleotide sequence ID" value="NZ_FYEW01000003.1"/>
</dbReference>
<dbReference type="OrthoDB" id="877329at2"/>
<name>A0A212UG49_9BACT</name>
<accession>A0A212UG49</accession>
<dbReference type="Proteomes" id="UP000198131">
    <property type="component" value="Unassembled WGS sequence"/>
</dbReference>
<dbReference type="AlphaFoldDB" id="A0A212UG49"/>
<proteinExistence type="predicted"/>
<keyword evidence="2" id="KW-1185">Reference proteome</keyword>
<dbReference type="EMBL" id="FYEW01000003">
    <property type="protein sequence ID" value="SNC77205.1"/>
    <property type="molecule type" value="Genomic_DNA"/>
</dbReference>
<sequence>MRFRLNLLFYPLLGLAACQPELNPGPRVDFVASSRFTTGNRRLTTPGDTVATRIYGQAQGGDSHLTQLKITATYQPVPEGIIYPQSGYEEGKQPTLELIYLDTLLPTTPALTKEFAFQSVQPARTTAGTEVWKYEFRDNENRTGSRSFQLRLGRTDSLITYHSYTIGLQAPLANSQMRRSFLALRSGLALPKFTVRRNVEAQQLIDLLYIPDAATGPGLATPSNQRVVDLKAWPTKRITRIRSTTLTDATFATFTTTEQLVSAFNAGTVFPSDSTYTGRVTKNQVIAFRTPEGKSGAILVQDITTTGVPTLVLQVRIAK</sequence>
<dbReference type="PROSITE" id="PS51257">
    <property type="entry name" value="PROKAR_LIPOPROTEIN"/>
    <property type="match status" value="1"/>
</dbReference>
<evidence type="ECO:0000313" key="1">
    <source>
        <dbReference type="EMBL" id="SNC77205.1"/>
    </source>
</evidence>
<reference evidence="2" key="1">
    <citation type="submission" date="2017-06" db="EMBL/GenBank/DDBJ databases">
        <authorList>
            <person name="Varghese N."/>
            <person name="Submissions S."/>
        </authorList>
    </citation>
    <scope>NUCLEOTIDE SEQUENCE [LARGE SCALE GENOMIC DNA]</scope>
    <source>
        <strain evidence="2">DSM 11116</strain>
    </source>
</reference>
<protein>
    <submittedName>
        <fullName evidence="1">Uncharacterized protein</fullName>
    </submittedName>
</protein>
<gene>
    <name evidence="1" type="ORF">SAMN06265337_3787</name>
</gene>
<organism evidence="1 2">
    <name type="scientific">Hymenobacter gelipurpurascens</name>
    <dbReference type="NCBI Taxonomy" id="89968"/>
    <lineage>
        <taxon>Bacteria</taxon>
        <taxon>Pseudomonadati</taxon>
        <taxon>Bacteroidota</taxon>
        <taxon>Cytophagia</taxon>
        <taxon>Cytophagales</taxon>
        <taxon>Hymenobacteraceae</taxon>
        <taxon>Hymenobacter</taxon>
    </lineage>
</organism>
<evidence type="ECO:0000313" key="2">
    <source>
        <dbReference type="Proteomes" id="UP000198131"/>
    </source>
</evidence>